<evidence type="ECO:0008006" key="4">
    <source>
        <dbReference type="Google" id="ProtNLM"/>
    </source>
</evidence>
<feature type="transmembrane region" description="Helical" evidence="1">
    <location>
        <begin position="270"/>
        <end position="290"/>
    </location>
</feature>
<accession>A0A235BB97</accession>
<evidence type="ECO:0000313" key="2">
    <source>
        <dbReference type="EMBL" id="OYD09580.1"/>
    </source>
</evidence>
<feature type="transmembrane region" description="Helical" evidence="1">
    <location>
        <begin position="111"/>
        <end position="130"/>
    </location>
</feature>
<feature type="transmembrane region" description="Helical" evidence="1">
    <location>
        <begin position="228"/>
        <end position="249"/>
    </location>
</feature>
<proteinExistence type="predicted"/>
<dbReference type="OrthoDB" id="9800053at2"/>
<feature type="transmembrane region" description="Helical" evidence="1">
    <location>
        <begin position="202"/>
        <end position="222"/>
    </location>
</feature>
<name>A0A235BB97_9BACL</name>
<evidence type="ECO:0000313" key="3">
    <source>
        <dbReference type="Proteomes" id="UP000215459"/>
    </source>
</evidence>
<dbReference type="Proteomes" id="UP000215459">
    <property type="component" value="Unassembled WGS sequence"/>
</dbReference>
<organism evidence="2 3">
    <name type="scientific">Paludifilum halophilum</name>
    <dbReference type="NCBI Taxonomy" id="1642702"/>
    <lineage>
        <taxon>Bacteria</taxon>
        <taxon>Bacillati</taxon>
        <taxon>Bacillota</taxon>
        <taxon>Bacilli</taxon>
        <taxon>Bacillales</taxon>
        <taxon>Thermoactinomycetaceae</taxon>
        <taxon>Paludifilum</taxon>
    </lineage>
</organism>
<dbReference type="PANTHER" id="PTHR35337:SF1">
    <property type="entry name" value="SLR1478 PROTEIN"/>
    <property type="match status" value="1"/>
</dbReference>
<dbReference type="PANTHER" id="PTHR35337">
    <property type="entry name" value="SLR1478 PROTEIN"/>
    <property type="match status" value="1"/>
</dbReference>
<gene>
    <name evidence="2" type="ORF">CHM34_00770</name>
</gene>
<protein>
    <recommendedName>
        <fullName evidence="4">Stage II sporulation protein M</fullName>
    </recommendedName>
</protein>
<evidence type="ECO:0000256" key="1">
    <source>
        <dbReference type="SAM" id="Phobius"/>
    </source>
</evidence>
<sequence>MSVSVQSAHRVQLFTQKHQPVWKRLESLLTRIHSQEVSRETLDELGHTYRQTATHLAYAQTYFPEHPVTRYLNRLVARAHQAVYGNHSKSDARRGIHFFNRRFPELFYERSIFFLIAALLFVAGALYAYGFTLADPDNGNAFLPAGMTENLDPDQIGQNQWNHAVVSSQIMTNNIKVAFLCFALGAMLGVGTVWVLFSNGLLIGALAALFQQSGASYTFWAFIWPHGIIELTAIFISGAAGLSLAYAFFVPGDRSRLESFKREGRVTVRLILGVIPMFIIAGLIEGFITPAPWPDWTKYLVALITLVLLVLYLGRPALNDFSTKPPAPSSSKPTLIPD</sequence>
<feature type="transmembrane region" description="Helical" evidence="1">
    <location>
        <begin position="177"/>
        <end position="197"/>
    </location>
</feature>
<reference evidence="2 3" key="1">
    <citation type="submission" date="2017-07" db="EMBL/GenBank/DDBJ databases">
        <title>The genome sequence of Paludifilum halophilum highlights mechanisms for microbial adaptation to high salt environemnts.</title>
        <authorList>
            <person name="Belbahri L."/>
        </authorList>
    </citation>
    <scope>NUCLEOTIDE SEQUENCE [LARGE SCALE GENOMIC DNA]</scope>
    <source>
        <strain evidence="2 3">DSM 102817</strain>
    </source>
</reference>
<dbReference type="Pfam" id="PF01944">
    <property type="entry name" value="SpoIIM"/>
    <property type="match status" value="1"/>
</dbReference>
<keyword evidence="3" id="KW-1185">Reference proteome</keyword>
<dbReference type="InterPro" id="IPR002798">
    <property type="entry name" value="SpoIIM-like"/>
</dbReference>
<comment type="caution">
    <text evidence="2">The sequence shown here is derived from an EMBL/GenBank/DDBJ whole genome shotgun (WGS) entry which is preliminary data.</text>
</comment>
<dbReference type="AlphaFoldDB" id="A0A235BB97"/>
<keyword evidence="1" id="KW-0472">Membrane</keyword>
<feature type="transmembrane region" description="Helical" evidence="1">
    <location>
        <begin position="296"/>
        <end position="314"/>
    </location>
</feature>
<dbReference type="EMBL" id="NOWF01000001">
    <property type="protein sequence ID" value="OYD09580.1"/>
    <property type="molecule type" value="Genomic_DNA"/>
</dbReference>
<keyword evidence="1" id="KW-1133">Transmembrane helix</keyword>
<keyword evidence="1" id="KW-0812">Transmembrane</keyword>